<comment type="similarity">
    <text evidence="4 11">Belongs to the class-II pyridoxal-phosphate-dependent aminotransferase family. BioF subfamily.</text>
</comment>
<evidence type="ECO:0000256" key="3">
    <source>
        <dbReference type="ARBA" id="ARBA00004746"/>
    </source>
</evidence>
<dbReference type="GO" id="GO:0030170">
    <property type="term" value="F:pyridoxal phosphate binding"/>
    <property type="evidence" value="ECO:0007669"/>
    <property type="project" value="InterPro"/>
</dbReference>
<evidence type="ECO:0000256" key="11">
    <source>
        <dbReference type="RuleBase" id="RU003693"/>
    </source>
</evidence>
<keyword evidence="12" id="KW-0812">Transmembrane</keyword>
<evidence type="ECO:0000256" key="5">
    <source>
        <dbReference type="ARBA" id="ARBA00011738"/>
    </source>
</evidence>
<comment type="function">
    <text evidence="2 11">Catalyzes the decarboxylative condensation of pimeloyl-[acyl-carrier protein] and L-alanine to produce 8-amino-7-oxononanoate (AON), [acyl-carrier protein], and carbon dioxide.</text>
</comment>
<evidence type="ECO:0000256" key="1">
    <source>
        <dbReference type="ARBA" id="ARBA00001933"/>
    </source>
</evidence>
<dbReference type="HOGENOM" id="CLU_015846_11_0_9"/>
<dbReference type="GO" id="GO:0008710">
    <property type="term" value="F:8-amino-7-oxononanoate synthase activity"/>
    <property type="evidence" value="ECO:0007669"/>
    <property type="project" value="UniProtKB-UniRule"/>
</dbReference>
<evidence type="ECO:0000256" key="12">
    <source>
        <dbReference type="SAM" id="Phobius"/>
    </source>
</evidence>
<dbReference type="PATRIC" id="fig|665952.3.peg.2195"/>
<comment type="subunit">
    <text evidence="5 11">Homodimer.</text>
</comment>
<feature type="modified residue" description="N6-(pyridoxal phosphate)lysine" evidence="10">
    <location>
        <position position="240"/>
    </location>
</feature>
<dbReference type="AlphaFoldDB" id="G9QM82"/>
<dbReference type="InterPro" id="IPR015421">
    <property type="entry name" value="PyrdxlP-dep_Trfase_major"/>
</dbReference>
<dbReference type="InterPro" id="IPR004723">
    <property type="entry name" value="AONS_Archaea/Proteobacteria"/>
</dbReference>
<dbReference type="PANTHER" id="PTHR13693">
    <property type="entry name" value="CLASS II AMINOTRANSFERASE/8-AMINO-7-OXONONANOATE SYNTHASE"/>
    <property type="match status" value="1"/>
</dbReference>
<dbReference type="InterPro" id="IPR004839">
    <property type="entry name" value="Aminotransferase_I/II_large"/>
</dbReference>
<organism evidence="14 15">
    <name type="scientific">Bacillus smithii 7_3_47FAA</name>
    <dbReference type="NCBI Taxonomy" id="665952"/>
    <lineage>
        <taxon>Bacteria</taxon>
        <taxon>Bacillati</taxon>
        <taxon>Bacillota</taxon>
        <taxon>Bacilli</taxon>
        <taxon>Bacillales</taxon>
        <taxon>Bacillaceae</taxon>
        <taxon>Bacillus</taxon>
    </lineage>
</organism>
<dbReference type="InterPro" id="IPR001917">
    <property type="entry name" value="Aminotrans_II_pyridoxalP_BS"/>
</dbReference>
<dbReference type="InterPro" id="IPR015424">
    <property type="entry name" value="PyrdxlP-dep_Trfase"/>
</dbReference>
<dbReference type="SUPFAM" id="SSF53383">
    <property type="entry name" value="PLP-dependent transferases"/>
    <property type="match status" value="1"/>
</dbReference>
<evidence type="ECO:0000313" key="15">
    <source>
        <dbReference type="Proteomes" id="UP000011747"/>
    </source>
</evidence>
<comment type="pathway">
    <text evidence="3 11">Cofactor biosynthesis; biotin biosynthesis.</text>
</comment>
<dbReference type="Gene3D" id="3.40.640.10">
    <property type="entry name" value="Type I PLP-dependent aspartate aminotransferase-like (Major domain)"/>
    <property type="match status" value="1"/>
</dbReference>
<evidence type="ECO:0000256" key="4">
    <source>
        <dbReference type="ARBA" id="ARBA00010008"/>
    </source>
</evidence>
<evidence type="ECO:0000256" key="2">
    <source>
        <dbReference type="ARBA" id="ARBA00002513"/>
    </source>
</evidence>
<comment type="cofactor">
    <cofactor evidence="1 10 11">
        <name>pyridoxal 5'-phosphate</name>
        <dbReference type="ChEBI" id="CHEBI:597326"/>
    </cofactor>
</comment>
<evidence type="ECO:0000256" key="9">
    <source>
        <dbReference type="ARBA" id="ARBA00047715"/>
    </source>
</evidence>
<keyword evidence="8 10" id="KW-0663">Pyridoxal phosphate</keyword>
<feature type="domain" description="Aminotransferase class I/classII large" evidence="13">
    <location>
        <begin position="42"/>
        <end position="376"/>
    </location>
</feature>
<keyword evidence="12" id="KW-0472">Membrane</keyword>
<dbReference type="Pfam" id="PF00155">
    <property type="entry name" value="Aminotran_1_2"/>
    <property type="match status" value="1"/>
</dbReference>
<sequence>MYLWEKQMKEELRHIEDKKQKRHLYSIDFLKNSYVLKDGRRLLNFSSNNYLGLAGDDRLIQASVRAAQQYGAGSTASRLMVGNYSLYEKVESELAKWKGTKAALIFNSGYTANVGIISALVGRHDIVFSDKWNHASIIDGTILSRAEMKRYQHQDLDHLESLLKKAPVHKKKLIVTDSVFSMDGDIAPLKGLVELKEKYGAILMVDEAHSSGIYGERGEGLLHLLGIEQQVDVQMGTFSKALGSFGAYATGKQWIIDYFINKVRSFIFTTALPPAALGSILAAISIVQQETIRRKKLQENSYYFRKKLYEIGFDIGTSETQIVPIMIGSNELTVLFSKKLEEKGIAAVAIRPPTVPEGTARIRFSLMSTFAKEELDWTLEQVAAVGKELGVIS</sequence>
<keyword evidence="6 11" id="KW-0808">Transferase</keyword>
<evidence type="ECO:0000256" key="6">
    <source>
        <dbReference type="ARBA" id="ARBA00022679"/>
    </source>
</evidence>
<dbReference type="UniPathway" id="UPA00078"/>
<gene>
    <name evidence="14" type="ORF">HMPREF1015_00649</name>
</gene>
<dbReference type="EC" id="2.3.1.47" evidence="11"/>
<proteinExistence type="inferred from homology"/>
<comment type="caution">
    <text evidence="14">The sequence shown here is derived from an EMBL/GenBank/DDBJ whole genome shotgun (WGS) entry which is preliminary data.</text>
</comment>
<evidence type="ECO:0000256" key="10">
    <source>
        <dbReference type="PIRSR" id="PIRSR604723-51"/>
    </source>
</evidence>
<dbReference type="PROSITE" id="PS00599">
    <property type="entry name" value="AA_TRANSFER_CLASS_2"/>
    <property type="match status" value="1"/>
</dbReference>
<dbReference type="Proteomes" id="UP000011747">
    <property type="component" value="Unassembled WGS sequence"/>
</dbReference>
<evidence type="ECO:0000313" key="14">
    <source>
        <dbReference type="EMBL" id="EHL77217.1"/>
    </source>
</evidence>
<accession>G9QM82</accession>
<reference evidence="14 15" key="1">
    <citation type="submission" date="2011-09" db="EMBL/GenBank/DDBJ databases">
        <title>The Genome Sequence of Bacillus smithii 7_3_47FAA.</title>
        <authorList>
            <consortium name="The Broad Institute Genome Sequencing Platform"/>
            <person name="Earl A."/>
            <person name="Ward D."/>
            <person name="Feldgarden M."/>
            <person name="Gevers D."/>
            <person name="Daigneault M."/>
            <person name="Strauss J."/>
            <person name="Allen-Vercoe E."/>
            <person name="Young S.K."/>
            <person name="Zeng Q."/>
            <person name="Gargeya S."/>
            <person name="Fitzgerald M."/>
            <person name="Haas B."/>
            <person name="Abouelleil A."/>
            <person name="Alvarado L."/>
            <person name="Arachchi H.M."/>
            <person name="Berlin A."/>
            <person name="Brown A."/>
            <person name="Chapman S.B."/>
            <person name="Chen Z."/>
            <person name="Dunbar C."/>
            <person name="Freedman E."/>
            <person name="Gearin G."/>
            <person name="Goldberg J."/>
            <person name="Griggs A."/>
            <person name="Gujja S."/>
            <person name="Heiman D."/>
            <person name="Howarth C."/>
            <person name="Larson L."/>
            <person name="Lui A."/>
            <person name="MacDonald P.J.P."/>
            <person name="Montmayeur A."/>
            <person name="Murphy C."/>
            <person name="Neiman D."/>
            <person name="Pearson M."/>
            <person name="Priest M."/>
            <person name="Roberts A."/>
            <person name="Saif S."/>
            <person name="Shea T."/>
            <person name="Shenoy N."/>
            <person name="Sisk P."/>
            <person name="Stolte C."/>
            <person name="Sykes S."/>
            <person name="Wortman J."/>
            <person name="Nusbaum C."/>
            <person name="Birren B."/>
        </authorList>
    </citation>
    <scope>NUCLEOTIDE SEQUENCE [LARGE SCALE GENOMIC DNA]</scope>
    <source>
        <strain evidence="14 15">7_3_47FAA</strain>
    </source>
</reference>
<evidence type="ECO:0000256" key="8">
    <source>
        <dbReference type="ARBA" id="ARBA00022898"/>
    </source>
</evidence>
<keyword evidence="15" id="KW-1185">Reference proteome</keyword>
<keyword evidence="7" id="KW-0093">Biotin biosynthesis</keyword>
<dbReference type="FunFam" id="3.40.640.10:FF:000006">
    <property type="entry name" value="5-aminolevulinate synthase, mitochondrial"/>
    <property type="match status" value="1"/>
</dbReference>
<dbReference type="NCBIfam" id="TIGR00858">
    <property type="entry name" value="bioF"/>
    <property type="match status" value="1"/>
</dbReference>
<dbReference type="EMBL" id="ACWF01000117">
    <property type="protein sequence ID" value="EHL77217.1"/>
    <property type="molecule type" value="Genomic_DNA"/>
</dbReference>
<dbReference type="RefSeq" id="WP_003354377.1">
    <property type="nucleotide sequence ID" value="NZ_JH414757.1"/>
</dbReference>
<dbReference type="Gene3D" id="3.90.1150.10">
    <property type="entry name" value="Aspartate Aminotransferase, domain 1"/>
    <property type="match status" value="1"/>
</dbReference>
<dbReference type="InterPro" id="IPR050087">
    <property type="entry name" value="AON_synthase_class-II"/>
</dbReference>
<comment type="catalytic activity">
    <reaction evidence="9 11">
        <text>6-carboxyhexanoyl-[ACP] + L-alanine + H(+) = (8S)-8-amino-7-oxononanoate + holo-[ACP] + CO2</text>
        <dbReference type="Rhea" id="RHEA:42288"/>
        <dbReference type="Rhea" id="RHEA-COMP:9685"/>
        <dbReference type="Rhea" id="RHEA-COMP:9955"/>
        <dbReference type="ChEBI" id="CHEBI:15378"/>
        <dbReference type="ChEBI" id="CHEBI:16526"/>
        <dbReference type="ChEBI" id="CHEBI:57972"/>
        <dbReference type="ChEBI" id="CHEBI:64479"/>
        <dbReference type="ChEBI" id="CHEBI:78846"/>
        <dbReference type="ChEBI" id="CHEBI:149468"/>
        <dbReference type="EC" id="2.3.1.47"/>
    </reaction>
</comment>
<feature type="transmembrane region" description="Helical" evidence="12">
    <location>
        <begin position="266"/>
        <end position="287"/>
    </location>
</feature>
<evidence type="ECO:0000256" key="7">
    <source>
        <dbReference type="ARBA" id="ARBA00022756"/>
    </source>
</evidence>
<dbReference type="PANTHER" id="PTHR13693:SF100">
    <property type="entry name" value="8-AMINO-7-OXONONANOATE SYNTHASE"/>
    <property type="match status" value="1"/>
</dbReference>
<dbReference type="CDD" id="cd06454">
    <property type="entry name" value="KBL_like"/>
    <property type="match status" value="1"/>
</dbReference>
<dbReference type="InterPro" id="IPR015422">
    <property type="entry name" value="PyrdxlP-dep_Trfase_small"/>
</dbReference>
<keyword evidence="12" id="KW-1133">Transmembrane helix</keyword>
<dbReference type="GO" id="GO:0009102">
    <property type="term" value="P:biotin biosynthetic process"/>
    <property type="evidence" value="ECO:0007669"/>
    <property type="project" value="UniProtKB-UniRule"/>
</dbReference>
<name>G9QM82_9BACI</name>
<evidence type="ECO:0000259" key="13">
    <source>
        <dbReference type="Pfam" id="PF00155"/>
    </source>
</evidence>
<protein>
    <recommendedName>
        <fullName evidence="11">8-amino-7-ketopelargonate synthase</fullName>
        <ecNumber evidence="11">2.3.1.47</ecNumber>
    </recommendedName>
</protein>